<dbReference type="OrthoDB" id="6240310at2759"/>
<feature type="domain" description="Trematode PH-like" evidence="1">
    <location>
        <begin position="28"/>
        <end position="156"/>
    </location>
</feature>
<name>A0A419Q5P9_CLOSI</name>
<gene>
    <name evidence="2" type="ORF">CSKR_104509</name>
</gene>
<dbReference type="InParanoid" id="A0A419Q5P9"/>
<evidence type="ECO:0000313" key="2">
    <source>
        <dbReference type="EMBL" id="KAG5444241.1"/>
    </source>
</evidence>
<reference evidence="2 3" key="1">
    <citation type="journal article" date="2018" name="Biotechnol. Adv.">
        <title>Improved genomic resources and new bioinformatic workflow for the carcinogenic parasite Clonorchis sinensis: Biotechnological implications.</title>
        <authorList>
            <person name="Wang D."/>
            <person name="Korhonen P.K."/>
            <person name="Gasser R.B."/>
            <person name="Young N.D."/>
        </authorList>
    </citation>
    <scope>NUCLEOTIDE SEQUENCE [LARGE SCALE GENOMIC DNA]</scope>
    <source>
        <strain evidence="2">Cs-k2</strain>
    </source>
</reference>
<protein>
    <recommendedName>
        <fullName evidence="1">Trematode PH-like domain-containing protein</fullName>
    </recommendedName>
</protein>
<proteinExistence type="predicted"/>
<dbReference type="EMBL" id="NIRI02000056">
    <property type="protein sequence ID" value="KAG5444241.1"/>
    <property type="molecule type" value="Genomic_DNA"/>
</dbReference>
<organism evidence="2 3">
    <name type="scientific">Clonorchis sinensis</name>
    <name type="common">Chinese liver fluke</name>
    <dbReference type="NCBI Taxonomy" id="79923"/>
    <lineage>
        <taxon>Eukaryota</taxon>
        <taxon>Metazoa</taxon>
        <taxon>Spiralia</taxon>
        <taxon>Lophotrochozoa</taxon>
        <taxon>Platyhelminthes</taxon>
        <taxon>Trematoda</taxon>
        <taxon>Digenea</taxon>
        <taxon>Opisthorchiida</taxon>
        <taxon>Opisthorchiata</taxon>
        <taxon>Opisthorchiidae</taxon>
        <taxon>Clonorchis</taxon>
    </lineage>
</organism>
<accession>A0A419Q5P9</accession>
<evidence type="ECO:0000313" key="3">
    <source>
        <dbReference type="Proteomes" id="UP000286415"/>
    </source>
</evidence>
<comment type="caution">
    <text evidence="2">The sequence shown here is derived from an EMBL/GenBank/DDBJ whole genome shotgun (WGS) entry which is preliminary data.</text>
</comment>
<dbReference type="Pfam" id="PF25356">
    <property type="entry name" value="PH_trem"/>
    <property type="match status" value="1"/>
</dbReference>
<evidence type="ECO:0000259" key="1">
    <source>
        <dbReference type="Pfam" id="PF25356"/>
    </source>
</evidence>
<dbReference type="Proteomes" id="UP000286415">
    <property type="component" value="Unassembled WGS sequence"/>
</dbReference>
<reference evidence="2 3" key="2">
    <citation type="journal article" date="2021" name="Genomics">
        <title>High-quality reference genome for Clonorchis sinensis.</title>
        <authorList>
            <person name="Young N.D."/>
            <person name="Stroehlein A.J."/>
            <person name="Kinkar L."/>
            <person name="Wang T."/>
            <person name="Sohn W.M."/>
            <person name="Chang B.C.H."/>
            <person name="Kaur P."/>
            <person name="Weisz D."/>
            <person name="Dudchenko O."/>
            <person name="Aiden E.L."/>
            <person name="Korhonen P.K."/>
            <person name="Gasser R.B."/>
        </authorList>
    </citation>
    <scope>NUCLEOTIDE SEQUENCE [LARGE SCALE GENOMIC DNA]</scope>
    <source>
        <strain evidence="2">Cs-k2</strain>
    </source>
</reference>
<keyword evidence="3" id="KW-1185">Reference proteome</keyword>
<dbReference type="InterPro" id="IPR057376">
    <property type="entry name" value="PH_trem"/>
</dbReference>
<sequence>MTVKRRGKEDDKSSVMQTERGQNVDKKTKQLLFFHCEMETIRQVFLKSNEEFSQTGANRVYEKYYKKRQSKCKAYCLIDRIRFQKRGSMGSHPFRKELTYREIKHFFVFPSNPSVFMLCTTSEKNGKRAYEAFRCNPECVSVICDLTYRASTDPQNILRGLALPDQKSLNEYGKPYISNSELYLNGDPFESAADLRSHDDLLSCDPHMVIPDTPALGAYLESSSSSDFLPRKTMDQWVPQKSSSLNAINVSNAHRGKTVTGVYSYYELHEPEHRSPSPGDPRLRIPHPSPHPLSNKQIPYREVLMVSPPFDMLDKDSPIREKAQVVQGSMKYFDTSLKHQLVPIKSRPRSRDELEYNEVKKTSRIIIERDIDHGPNLSVNQRRSVSIQNLLWGDEVTYISSDPTKGINVTENGPIFMYITRYASQQDLSSIKHSDCHFNKSHNLYSFTEEEFRSNDSDIK</sequence>
<dbReference type="AlphaFoldDB" id="A0A419Q5P9"/>